<evidence type="ECO:0000256" key="1">
    <source>
        <dbReference type="ARBA" id="ARBA00004651"/>
    </source>
</evidence>
<keyword evidence="7 8" id="KW-0472">Membrane</keyword>
<comment type="similarity">
    <text evidence="3 8">Belongs to the LTA synthase family.</text>
</comment>
<dbReference type="RefSeq" id="WP_057775740.1">
    <property type="nucleotide sequence ID" value="NZ_CP042593.1"/>
</dbReference>
<feature type="transmembrane region" description="Helical" evidence="12">
    <location>
        <begin position="123"/>
        <end position="139"/>
    </location>
</feature>
<dbReference type="EMBL" id="CP042593">
    <property type="protein sequence ID" value="QED46258.1"/>
    <property type="molecule type" value="Genomic_DNA"/>
</dbReference>
<dbReference type="KEGG" id="bda:FSZ17_02590"/>
<comment type="subcellular location">
    <subcellularLocation>
        <location evidence="1">Cell membrane</location>
        <topology evidence="1">Multi-pass membrane protein</topology>
    </subcellularLocation>
</comment>
<dbReference type="PANTHER" id="PTHR47371">
    <property type="entry name" value="LIPOTEICHOIC ACID SYNTHASE"/>
    <property type="match status" value="1"/>
</dbReference>
<feature type="transmembrane region" description="Helical" evidence="12">
    <location>
        <begin position="154"/>
        <end position="175"/>
    </location>
</feature>
<dbReference type="GO" id="GO:0005886">
    <property type="term" value="C:plasma membrane"/>
    <property type="evidence" value="ECO:0007669"/>
    <property type="project" value="UniProtKB-SubCell"/>
</dbReference>
<evidence type="ECO:0000256" key="5">
    <source>
        <dbReference type="ARBA" id="ARBA00022692"/>
    </source>
</evidence>
<evidence type="ECO:0000256" key="4">
    <source>
        <dbReference type="ARBA" id="ARBA00022475"/>
    </source>
</evidence>
<dbReference type="InterPro" id="IPR012160">
    <property type="entry name" value="LtaS-like"/>
</dbReference>
<evidence type="ECO:0000313" key="14">
    <source>
        <dbReference type="EMBL" id="QED46258.1"/>
    </source>
</evidence>
<feature type="binding site" evidence="11">
    <location>
        <position position="287"/>
    </location>
    <ligand>
        <name>Mn(2+)</name>
        <dbReference type="ChEBI" id="CHEBI:29035"/>
    </ligand>
</feature>
<keyword evidence="10" id="KW-0464">Manganese</keyword>
<evidence type="ECO:0000256" key="9">
    <source>
        <dbReference type="PIRSR" id="PIRSR005091-1"/>
    </source>
</evidence>
<dbReference type="PIRSF" id="PIRSF005091">
    <property type="entry name" value="Mmb_sulf_HI1246"/>
    <property type="match status" value="1"/>
</dbReference>
<proteinExistence type="inferred from homology"/>
<evidence type="ECO:0000313" key="15">
    <source>
        <dbReference type="Proteomes" id="UP000321555"/>
    </source>
</evidence>
<dbReference type="AlphaFoldDB" id="A0A5B8Z063"/>
<feature type="binding site" evidence="10">
    <location>
        <position position="404"/>
    </location>
    <ligand>
        <name>substrate</name>
    </ligand>
</feature>
<reference evidence="15" key="1">
    <citation type="submission" date="2019-08" db="EMBL/GenBank/DDBJ databases">
        <authorList>
            <person name="Zheng X."/>
        </authorList>
    </citation>
    <scope>NUCLEOTIDE SEQUENCE [LARGE SCALE GENOMIC DNA]</scope>
    <source>
        <strain evidence="15">FJAT-25496</strain>
    </source>
</reference>
<keyword evidence="6 12" id="KW-1133">Transmembrane helix</keyword>
<dbReference type="SUPFAM" id="SSF53649">
    <property type="entry name" value="Alkaline phosphatase-like"/>
    <property type="match status" value="1"/>
</dbReference>
<evidence type="ECO:0000256" key="10">
    <source>
        <dbReference type="PIRSR" id="PIRSR005091-2"/>
    </source>
</evidence>
<keyword evidence="10" id="KW-0479">Metal-binding</keyword>
<dbReference type="STRING" id="1742359.GCA_001439625_04358"/>
<comment type="pathway">
    <text evidence="2">Cell wall biogenesis; lipoteichoic acid biosynthesis.</text>
</comment>
<evidence type="ECO:0000256" key="11">
    <source>
        <dbReference type="PIRSR" id="PIRSR005091-3"/>
    </source>
</evidence>
<dbReference type="PANTHER" id="PTHR47371:SF3">
    <property type="entry name" value="PHOSPHOGLYCEROL TRANSFERASE I"/>
    <property type="match status" value="1"/>
</dbReference>
<dbReference type="InterPro" id="IPR050448">
    <property type="entry name" value="OpgB/LTA_synthase_biosynth"/>
</dbReference>
<evidence type="ECO:0000256" key="3">
    <source>
        <dbReference type="ARBA" id="ARBA00009983"/>
    </source>
</evidence>
<dbReference type="Pfam" id="PF00884">
    <property type="entry name" value="Sulfatase"/>
    <property type="match status" value="1"/>
</dbReference>
<dbReference type="Gene3D" id="3.30.1120.170">
    <property type="match status" value="1"/>
</dbReference>
<feature type="binding site" evidence="11">
    <location>
        <position position="464"/>
    </location>
    <ligand>
        <name>Mn(2+)</name>
        <dbReference type="ChEBI" id="CHEBI:29035"/>
    </ligand>
</feature>
<feature type="transmembrane region" description="Helical" evidence="12">
    <location>
        <begin position="41"/>
        <end position="62"/>
    </location>
</feature>
<dbReference type="GO" id="GO:0046872">
    <property type="term" value="F:metal ion binding"/>
    <property type="evidence" value="ECO:0007669"/>
    <property type="project" value="UniProtKB-KW"/>
</dbReference>
<accession>A0A5B8Z063</accession>
<dbReference type="OrthoDB" id="5901192at2"/>
<evidence type="ECO:0000256" key="7">
    <source>
        <dbReference type="ARBA" id="ARBA00023136"/>
    </source>
</evidence>
<protein>
    <submittedName>
        <fullName evidence="14">LTA synthase family protein</fullName>
    </submittedName>
</protein>
<evidence type="ECO:0000256" key="12">
    <source>
        <dbReference type="SAM" id="Phobius"/>
    </source>
</evidence>
<feature type="binding site" evidence="11">
    <location>
        <position position="465"/>
    </location>
    <ligand>
        <name>Mn(2+)</name>
        <dbReference type="ChEBI" id="CHEBI:29035"/>
    </ligand>
</feature>
<feature type="domain" description="Sulfatase N-terminal" evidence="13">
    <location>
        <begin position="238"/>
        <end position="531"/>
    </location>
</feature>
<gene>
    <name evidence="14" type="ORF">FSZ17_02590</name>
</gene>
<organism evidence="14 15">
    <name type="scientific">Cytobacillus dafuensis</name>
    <name type="common">Bacillus dafuensis</name>
    <dbReference type="NCBI Taxonomy" id="1742359"/>
    <lineage>
        <taxon>Bacteria</taxon>
        <taxon>Bacillati</taxon>
        <taxon>Bacillota</taxon>
        <taxon>Bacilli</taxon>
        <taxon>Bacillales</taxon>
        <taxon>Bacillaceae</taxon>
        <taxon>Cytobacillus</taxon>
    </lineage>
</organism>
<keyword evidence="4 8" id="KW-1003">Cell membrane</keyword>
<name>A0A5B8Z063_CYTDA</name>
<dbReference type="CDD" id="cd16015">
    <property type="entry name" value="LTA_synthase"/>
    <property type="match status" value="1"/>
</dbReference>
<sequence>MKKNWAKNIKNVVLHPFTWIMLILLIKIIAFQIVIFDNKSFFHILIVEFPMWALFLTIFIILFKERKWLAIWLYNLGLSTLFIVVIFYTRYFSTVPSYYDVKQIYQSNSVGGTVALLGTPYDYLFFLDVAVILPLIWYFKRGDSPRSFANAKKWAIGFSCVGLITTIIAFFYPLVDVSYFAKKHGYIQSQFVQMYERSIGKAFAENEYLSDKDLAKLKGNSYVPFTEHDTYGLAKDRHVFVIQVESLQGFTIKQSIDGQEITPNLNALLKESAYFDNVYQQIGAGNTSDAEWLMHTSLYPEGMDPTVNVIDNGSEIPSLVRTLKDNGYGTATYHADDITYWSRDKLYPALGFDYIYTSEEIPNEKEIGFGPADEVLFNFVESQLPNHLNEHDKMYSNIITLTNHTPFEMPEEFKYLDLPDEYEGTYVGNYLQSVRYTDEQIGLFIKQLKKLGIYDDSLVLIYGDHSGLHGAPVTEKDYEILKEILGHGYNLQDRFVVPVIFTAPGIFHGETHSQLGGQIDLMPTLLNLLGIEHNTQMIGHNLFQYKHNLLGMRYYLPGGSFISDNTLYTAPSAKHPAVLYNRETMKKTKNTKNMQKRIDNTLQIMQYSDYIRKEMEEE</sequence>
<feature type="transmembrane region" description="Helical" evidence="12">
    <location>
        <begin position="12"/>
        <end position="35"/>
    </location>
</feature>
<dbReference type="InterPro" id="IPR017850">
    <property type="entry name" value="Alkaline_phosphatase_core_sf"/>
</dbReference>
<evidence type="ECO:0000256" key="2">
    <source>
        <dbReference type="ARBA" id="ARBA00004936"/>
    </source>
</evidence>
<evidence type="ECO:0000256" key="8">
    <source>
        <dbReference type="PIRNR" id="PIRNR005091"/>
    </source>
</evidence>
<dbReference type="Proteomes" id="UP000321555">
    <property type="component" value="Chromosome"/>
</dbReference>
<feature type="transmembrane region" description="Helical" evidence="12">
    <location>
        <begin position="69"/>
        <end position="89"/>
    </location>
</feature>
<dbReference type="Gene3D" id="3.40.720.10">
    <property type="entry name" value="Alkaline Phosphatase, subunit A"/>
    <property type="match status" value="1"/>
</dbReference>
<feature type="binding site" evidence="11">
    <location>
        <position position="245"/>
    </location>
    <ligand>
        <name>Mn(2+)</name>
        <dbReference type="ChEBI" id="CHEBI:29035"/>
    </ligand>
</feature>
<keyword evidence="15" id="KW-1185">Reference proteome</keyword>
<feature type="active site" evidence="9">
    <location>
        <position position="287"/>
    </location>
</feature>
<evidence type="ECO:0000259" key="13">
    <source>
        <dbReference type="Pfam" id="PF00884"/>
    </source>
</evidence>
<dbReference type="InterPro" id="IPR000917">
    <property type="entry name" value="Sulfatase_N"/>
</dbReference>
<evidence type="ECO:0000256" key="6">
    <source>
        <dbReference type="ARBA" id="ARBA00022989"/>
    </source>
</evidence>
<keyword evidence="5 12" id="KW-0812">Transmembrane</keyword>